<feature type="coiled-coil region" evidence="2">
    <location>
        <begin position="310"/>
        <end position="344"/>
    </location>
</feature>
<proteinExistence type="inferred from homology"/>
<dbReference type="RefSeq" id="WP_217790843.1">
    <property type="nucleotide sequence ID" value="NZ_JAHSPG010000003.1"/>
</dbReference>
<feature type="chain" id="PRO_5038571825" evidence="3">
    <location>
        <begin position="22"/>
        <end position="426"/>
    </location>
</feature>
<dbReference type="AlphaFoldDB" id="A0A9E2S6W3"/>
<evidence type="ECO:0000313" key="4">
    <source>
        <dbReference type="EMBL" id="MBV4357231.1"/>
    </source>
</evidence>
<keyword evidence="2" id="KW-0175">Coiled coil</keyword>
<evidence type="ECO:0000256" key="2">
    <source>
        <dbReference type="SAM" id="Coils"/>
    </source>
</evidence>
<keyword evidence="5" id="KW-1185">Reference proteome</keyword>
<evidence type="ECO:0000256" key="3">
    <source>
        <dbReference type="SAM" id="SignalP"/>
    </source>
</evidence>
<dbReference type="InterPro" id="IPR010131">
    <property type="entry name" value="MdtP/NodT-like"/>
</dbReference>
<sequence>MQKHSYSLLFILCFATSFLRAQNKPDSIHLTLPDAEKMFVTRNLSLIAQKYNIDINKALVQQAKYWQNPTLTVSQNLDLKTIRQGLVKEDNLGHGGQLDVQLQQVILTAGKRNKLIHLANDQVLSAEQQFNDLLRNLSFVLHTSMNTLYQQQSTFQLYQEELTSLEQMVNAMDAQYKAGNISQKENIRVKALLYSLQTDQASLETQMADVQRDLRVLLQMGGDSTIVVDMPQMTTDFGTPLPLINLLDTARATRPDYLLTQTNVLNQQHNLAYQKSLKAPDVTVGVEYDHASSYQFNYWGLGVGLPLPILNRNKGNINAAQKSIEQAQVQVTQYQSQIDQEVQAAYNKWLISQKIVGKGAGVLDQPYDNLLQNMIKSYKERQVSLIEFIDFFDSYKETKSNRMEQELNLRNAVAELNFTVGKNIIQ</sequence>
<gene>
    <name evidence="4" type="ORF">KTO63_08750</name>
</gene>
<accession>A0A9E2S6W3</accession>
<dbReference type="Pfam" id="PF02321">
    <property type="entry name" value="OEP"/>
    <property type="match status" value="1"/>
</dbReference>
<dbReference type="GO" id="GO:0015562">
    <property type="term" value="F:efflux transmembrane transporter activity"/>
    <property type="evidence" value="ECO:0007669"/>
    <property type="project" value="InterPro"/>
</dbReference>
<evidence type="ECO:0000313" key="5">
    <source>
        <dbReference type="Proteomes" id="UP000812270"/>
    </source>
</evidence>
<feature type="signal peptide" evidence="3">
    <location>
        <begin position="1"/>
        <end position="21"/>
    </location>
</feature>
<keyword evidence="3" id="KW-0732">Signal</keyword>
<evidence type="ECO:0000256" key="1">
    <source>
        <dbReference type="ARBA" id="ARBA00007613"/>
    </source>
</evidence>
<dbReference type="PANTHER" id="PTHR30203:SF23">
    <property type="entry name" value="OUTER MEMBRANE EFFLUX PROTEIN"/>
    <property type="match status" value="1"/>
</dbReference>
<dbReference type="PANTHER" id="PTHR30203">
    <property type="entry name" value="OUTER MEMBRANE CATION EFFLUX PROTEIN"/>
    <property type="match status" value="1"/>
</dbReference>
<dbReference type="Proteomes" id="UP000812270">
    <property type="component" value="Unassembled WGS sequence"/>
</dbReference>
<comment type="caution">
    <text evidence="4">The sequence shown here is derived from an EMBL/GenBank/DDBJ whole genome shotgun (WGS) entry which is preliminary data.</text>
</comment>
<protein>
    <submittedName>
        <fullName evidence="4">TolC family protein</fullName>
    </submittedName>
</protein>
<name>A0A9E2S6W3_9BACT</name>
<reference evidence="4" key="1">
    <citation type="submission" date="2021-06" db="EMBL/GenBank/DDBJ databases">
        <authorList>
            <person name="Huq M.A."/>
        </authorList>
    </citation>
    <scope>NUCLEOTIDE SEQUENCE</scope>
    <source>
        <strain evidence="4">MAH-26</strain>
    </source>
</reference>
<dbReference type="InterPro" id="IPR003423">
    <property type="entry name" value="OMP_efflux"/>
</dbReference>
<comment type="similarity">
    <text evidence="1">Belongs to the outer membrane factor (OMF) (TC 1.B.17) family.</text>
</comment>
<organism evidence="4 5">
    <name type="scientific">Pinibacter aurantiacus</name>
    <dbReference type="NCBI Taxonomy" id="2851599"/>
    <lineage>
        <taxon>Bacteria</taxon>
        <taxon>Pseudomonadati</taxon>
        <taxon>Bacteroidota</taxon>
        <taxon>Chitinophagia</taxon>
        <taxon>Chitinophagales</taxon>
        <taxon>Chitinophagaceae</taxon>
        <taxon>Pinibacter</taxon>
    </lineage>
</organism>
<dbReference type="EMBL" id="JAHSPG010000003">
    <property type="protein sequence ID" value="MBV4357231.1"/>
    <property type="molecule type" value="Genomic_DNA"/>
</dbReference>